<evidence type="ECO:0000256" key="1">
    <source>
        <dbReference type="SAM" id="Phobius"/>
    </source>
</evidence>
<sequence length="366" mass="39474">MVRLAVAALSSTLRSPRLTSLLGVALGVAFGVCFVTGLLSHLIQHPPGWFWWPSRPVQLYRFTQGLHVATGLATLPLLGVKLWAVYPKLFGWPPVRGILHAAERASVAVLVAAALFQVVGGLFNVYHWYGLMPFFFTTGHYWVAWLAVGALLVHIAVQLPVVRGELGRGKPADPARRRLLTGTAAAAGLITLATAGQTVRWLTPVSVLAPRREKLPVNRTAAAAGIGVIGPDYRLVVTGGTREIALDLAALNALDQHTAELPIACVEGWSATATWSGVRLRDLVTLAGGDPERAEVLVESLQQGGRYRASELPAEHVRDPLTLLALRVDGQVLPPDHGYPVRLIAPNRPGVLQTKWVGRLTLRERS</sequence>
<feature type="domain" description="Oxidoreductase molybdopterin-binding" evidence="2">
    <location>
        <begin position="232"/>
        <end position="365"/>
    </location>
</feature>
<dbReference type="Gene3D" id="3.90.420.10">
    <property type="entry name" value="Oxidoreductase, molybdopterin-binding domain"/>
    <property type="match status" value="1"/>
</dbReference>
<dbReference type="InterPro" id="IPR036374">
    <property type="entry name" value="OxRdtase_Mopterin-bd_sf"/>
</dbReference>
<evidence type="ECO:0000313" key="3">
    <source>
        <dbReference type="EMBL" id="GIE14629.1"/>
    </source>
</evidence>
<proteinExistence type="predicted"/>
<comment type="caution">
    <text evidence="3">The sequence shown here is derived from an EMBL/GenBank/DDBJ whole genome shotgun (WGS) entry which is preliminary data.</text>
</comment>
<dbReference type="AlphaFoldDB" id="A0A919MH71"/>
<evidence type="ECO:0000259" key="2">
    <source>
        <dbReference type="Pfam" id="PF00174"/>
    </source>
</evidence>
<feature type="transmembrane region" description="Helical" evidence="1">
    <location>
        <begin position="141"/>
        <end position="159"/>
    </location>
</feature>
<keyword evidence="1" id="KW-0472">Membrane</keyword>
<dbReference type="CDD" id="cd00321">
    <property type="entry name" value="SO_family_Moco"/>
    <property type="match status" value="1"/>
</dbReference>
<name>A0A919MH71_9ACTN</name>
<dbReference type="SUPFAM" id="SSF56524">
    <property type="entry name" value="Oxidoreductase molybdopterin-binding domain"/>
    <property type="match status" value="1"/>
</dbReference>
<feature type="transmembrane region" description="Helical" evidence="1">
    <location>
        <begin position="21"/>
        <end position="44"/>
    </location>
</feature>
<dbReference type="PANTHER" id="PTHR43032:SF2">
    <property type="entry name" value="BLL0505 PROTEIN"/>
    <property type="match status" value="1"/>
</dbReference>
<feature type="transmembrane region" description="Helical" evidence="1">
    <location>
        <begin position="64"/>
        <end position="86"/>
    </location>
</feature>
<reference evidence="3" key="1">
    <citation type="submission" date="2021-01" db="EMBL/GenBank/DDBJ databases">
        <title>Whole genome shotgun sequence of Actinoplanes ferrugineus NBRC 15555.</title>
        <authorList>
            <person name="Komaki H."/>
            <person name="Tamura T."/>
        </authorList>
    </citation>
    <scope>NUCLEOTIDE SEQUENCE</scope>
    <source>
        <strain evidence="3">NBRC 15555</strain>
    </source>
</reference>
<dbReference type="PRINTS" id="PR00407">
    <property type="entry name" value="EUMOPTERIN"/>
</dbReference>
<keyword evidence="4" id="KW-1185">Reference proteome</keyword>
<dbReference type="Pfam" id="PF00174">
    <property type="entry name" value="Oxidored_molyb"/>
    <property type="match status" value="1"/>
</dbReference>
<dbReference type="EMBL" id="BOMM01000056">
    <property type="protein sequence ID" value="GIE14629.1"/>
    <property type="molecule type" value="Genomic_DNA"/>
</dbReference>
<dbReference type="InterPro" id="IPR016174">
    <property type="entry name" value="Di-haem_cyt_TM"/>
</dbReference>
<protein>
    <submittedName>
        <fullName evidence="3">Molybdopterin-binding protein</fullName>
    </submittedName>
</protein>
<evidence type="ECO:0000313" key="4">
    <source>
        <dbReference type="Proteomes" id="UP000598174"/>
    </source>
</evidence>
<dbReference type="Proteomes" id="UP000598174">
    <property type="component" value="Unassembled WGS sequence"/>
</dbReference>
<dbReference type="InterPro" id="IPR000572">
    <property type="entry name" value="OxRdtase_Mopterin-bd_dom"/>
</dbReference>
<dbReference type="SUPFAM" id="SSF81342">
    <property type="entry name" value="Transmembrane di-heme cytochromes"/>
    <property type="match status" value="1"/>
</dbReference>
<keyword evidence="1" id="KW-0812">Transmembrane</keyword>
<accession>A0A919MH71</accession>
<organism evidence="3 4">
    <name type="scientific">Paractinoplanes ferrugineus</name>
    <dbReference type="NCBI Taxonomy" id="113564"/>
    <lineage>
        <taxon>Bacteria</taxon>
        <taxon>Bacillati</taxon>
        <taxon>Actinomycetota</taxon>
        <taxon>Actinomycetes</taxon>
        <taxon>Micromonosporales</taxon>
        <taxon>Micromonosporaceae</taxon>
        <taxon>Paractinoplanes</taxon>
    </lineage>
</organism>
<dbReference type="GO" id="GO:0016020">
    <property type="term" value="C:membrane"/>
    <property type="evidence" value="ECO:0007669"/>
    <property type="project" value="InterPro"/>
</dbReference>
<gene>
    <name evidence="3" type="ORF">Afe05nite_64690</name>
</gene>
<feature type="transmembrane region" description="Helical" evidence="1">
    <location>
        <begin position="107"/>
        <end position="129"/>
    </location>
</feature>
<keyword evidence="1" id="KW-1133">Transmembrane helix</keyword>
<dbReference type="GO" id="GO:0016491">
    <property type="term" value="F:oxidoreductase activity"/>
    <property type="evidence" value="ECO:0007669"/>
    <property type="project" value="InterPro"/>
</dbReference>
<feature type="transmembrane region" description="Helical" evidence="1">
    <location>
        <begin position="179"/>
        <end position="202"/>
    </location>
</feature>
<dbReference type="InterPro" id="IPR008335">
    <property type="entry name" value="Mopterin_OxRdtase_euk"/>
</dbReference>
<dbReference type="PANTHER" id="PTHR43032">
    <property type="entry name" value="PROTEIN-METHIONINE-SULFOXIDE REDUCTASE"/>
    <property type="match status" value="1"/>
</dbReference>
<dbReference type="GO" id="GO:0022904">
    <property type="term" value="P:respiratory electron transport chain"/>
    <property type="evidence" value="ECO:0007669"/>
    <property type="project" value="InterPro"/>
</dbReference>
<dbReference type="RefSeq" id="WP_203821015.1">
    <property type="nucleotide sequence ID" value="NZ_BAAABP010000043.1"/>
</dbReference>